<protein>
    <submittedName>
        <fullName evidence="2">Uncharacterized protein</fullName>
    </submittedName>
</protein>
<keyword evidence="1" id="KW-1133">Transmembrane helix</keyword>
<keyword evidence="3" id="KW-1185">Reference proteome</keyword>
<keyword evidence="1" id="KW-0472">Membrane</keyword>
<reference evidence="2" key="1">
    <citation type="submission" date="2022-12" db="EMBL/GenBank/DDBJ databases">
        <authorList>
            <person name="Wang J."/>
        </authorList>
    </citation>
    <scope>NUCLEOTIDE SEQUENCE</scope>
    <source>
        <strain evidence="2">HY-45-18</strain>
    </source>
</reference>
<keyword evidence="1" id="KW-0812">Transmembrane</keyword>
<sequence>MIKYDESTYKTVKNAGTTNIAIGAVSIVLGVTLGVLSIVSGSKLLAKKKNLID</sequence>
<gene>
    <name evidence="2" type="ORF">OW763_11920</name>
</gene>
<comment type="caution">
    <text evidence="2">The sequence shown here is derived from an EMBL/GenBank/DDBJ whole genome shotgun (WGS) entry which is preliminary data.</text>
</comment>
<name>A0ABT4D316_9CLOT</name>
<evidence type="ECO:0000256" key="1">
    <source>
        <dbReference type="SAM" id="Phobius"/>
    </source>
</evidence>
<evidence type="ECO:0000313" key="2">
    <source>
        <dbReference type="EMBL" id="MCY6485047.1"/>
    </source>
</evidence>
<dbReference type="EMBL" id="JAPQER010000005">
    <property type="protein sequence ID" value="MCY6485047.1"/>
    <property type="molecule type" value="Genomic_DNA"/>
</dbReference>
<accession>A0ABT4D316</accession>
<dbReference type="RefSeq" id="WP_268041372.1">
    <property type="nucleotide sequence ID" value="NZ_JAPQER010000005.1"/>
</dbReference>
<feature type="transmembrane region" description="Helical" evidence="1">
    <location>
        <begin position="20"/>
        <end position="39"/>
    </location>
</feature>
<organism evidence="2 3">
    <name type="scientific">Clostridium aestuarii</name>
    <dbReference type="NCBI Taxonomy" id="338193"/>
    <lineage>
        <taxon>Bacteria</taxon>
        <taxon>Bacillati</taxon>
        <taxon>Bacillota</taxon>
        <taxon>Clostridia</taxon>
        <taxon>Eubacteriales</taxon>
        <taxon>Clostridiaceae</taxon>
        <taxon>Clostridium</taxon>
    </lineage>
</organism>
<evidence type="ECO:0000313" key="3">
    <source>
        <dbReference type="Proteomes" id="UP001078443"/>
    </source>
</evidence>
<proteinExistence type="predicted"/>
<dbReference type="Proteomes" id="UP001078443">
    <property type="component" value="Unassembled WGS sequence"/>
</dbReference>